<sequence>MTQPPKGSTAPPGRATPTMPAVPPQPGPPGPPGGPAGPRTDPSAPARRTAWAEGVDRLRAAATTEPGRLRIIGALLALLVVAFGAVTAWQMTERAAAADDVLHSSQPLSASAADIYRSLADANTAASSGFLAGGQETKASRDRYELDIRTAAAKLITAANSSKPGSPSAKTITKLNRLLPEYKGLIERARANNRQGYPLGGAYLRYANDKMQHEMLPAAEDLYKRENQRLGSDYADAKPYPWAAIGLGVLALGGLVWAQRRNYRRTNRVLNQGMVAASAAATVVLLWLVVGHSIARAGLDESYDHGVRSLNVLHDARIASLKARGNENLTLVSRGAETKTLADGKTTVDLYDYDFQQDMKTLTKGLAKAAELSDDAAGETPVKAATANMKVWKSRHADAREADNGGDYQGALDLVIGSDKVKPTGECFDGVDKNLEKALDHEQAEFKQAAGDGLDAMTGLPVGAAVLAVLAAAGAVLGIGRRLSEYR</sequence>
<evidence type="ECO:0000256" key="2">
    <source>
        <dbReference type="SAM" id="Phobius"/>
    </source>
</evidence>
<feature type="region of interest" description="Disordered" evidence="1">
    <location>
        <begin position="1"/>
        <end position="50"/>
    </location>
</feature>
<dbReference type="Proteomes" id="UP001501759">
    <property type="component" value="Unassembled WGS sequence"/>
</dbReference>
<comment type="caution">
    <text evidence="3">The sequence shown here is derived from an EMBL/GenBank/DDBJ whole genome shotgun (WGS) entry which is preliminary data.</text>
</comment>
<keyword evidence="2" id="KW-0812">Transmembrane</keyword>
<keyword evidence="4" id="KW-1185">Reference proteome</keyword>
<evidence type="ECO:0008006" key="5">
    <source>
        <dbReference type="Google" id="ProtNLM"/>
    </source>
</evidence>
<organism evidence="3 4">
    <name type="scientific">Streptomyces siamensis</name>
    <dbReference type="NCBI Taxonomy" id="1274986"/>
    <lineage>
        <taxon>Bacteria</taxon>
        <taxon>Bacillati</taxon>
        <taxon>Actinomycetota</taxon>
        <taxon>Actinomycetes</taxon>
        <taxon>Kitasatosporales</taxon>
        <taxon>Streptomycetaceae</taxon>
        <taxon>Streptomyces</taxon>
    </lineage>
</organism>
<evidence type="ECO:0000313" key="3">
    <source>
        <dbReference type="EMBL" id="GAA4997998.1"/>
    </source>
</evidence>
<feature type="compositionally biased region" description="Pro residues" evidence="1">
    <location>
        <begin position="20"/>
        <end position="35"/>
    </location>
</feature>
<proteinExistence type="predicted"/>
<name>A0ABP9IIY4_9ACTN</name>
<keyword evidence="2" id="KW-1133">Transmembrane helix</keyword>
<feature type="transmembrane region" description="Helical" evidence="2">
    <location>
        <begin position="69"/>
        <end position="89"/>
    </location>
</feature>
<evidence type="ECO:0000313" key="4">
    <source>
        <dbReference type="Proteomes" id="UP001501759"/>
    </source>
</evidence>
<feature type="transmembrane region" description="Helical" evidence="2">
    <location>
        <begin position="270"/>
        <end position="290"/>
    </location>
</feature>
<reference evidence="4" key="1">
    <citation type="journal article" date="2019" name="Int. J. Syst. Evol. Microbiol.">
        <title>The Global Catalogue of Microorganisms (GCM) 10K type strain sequencing project: providing services to taxonomists for standard genome sequencing and annotation.</title>
        <authorList>
            <consortium name="The Broad Institute Genomics Platform"/>
            <consortium name="The Broad Institute Genome Sequencing Center for Infectious Disease"/>
            <person name="Wu L."/>
            <person name="Ma J."/>
        </authorList>
    </citation>
    <scope>NUCLEOTIDE SEQUENCE [LARGE SCALE GENOMIC DNA]</scope>
    <source>
        <strain evidence="4">JCM 18409</strain>
    </source>
</reference>
<dbReference type="EMBL" id="BAABKB010000002">
    <property type="protein sequence ID" value="GAA4997998.1"/>
    <property type="molecule type" value="Genomic_DNA"/>
</dbReference>
<keyword evidence="2" id="KW-0472">Membrane</keyword>
<gene>
    <name evidence="3" type="ORF">GCM10023335_09180</name>
</gene>
<accession>A0ABP9IIY4</accession>
<evidence type="ECO:0000256" key="1">
    <source>
        <dbReference type="SAM" id="MobiDB-lite"/>
    </source>
</evidence>
<protein>
    <recommendedName>
        <fullName evidence="5">Secreted protein</fullName>
    </recommendedName>
</protein>
<feature type="transmembrane region" description="Helical" evidence="2">
    <location>
        <begin position="460"/>
        <end position="480"/>
    </location>
</feature>
<feature type="transmembrane region" description="Helical" evidence="2">
    <location>
        <begin position="240"/>
        <end position="258"/>
    </location>
</feature>